<keyword evidence="3" id="KW-1185">Reference proteome</keyword>
<keyword evidence="1" id="KW-0732">Signal</keyword>
<accession>A0ABP9W5S4</accession>
<name>A0ABP9W5S4_9DEIO</name>
<organism evidence="2 3">
    <name type="scientific">Deinococcus carri</name>
    <dbReference type="NCBI Taxonomy" id="1211323"/>
    <lineage>
        <taxon>Bacteria</taxon>
        <taxon>Thermotogati</taxon>
        <taxon>Deinococcota</taxon>
        <taxon>Deinococci</taxon>
        <taxon>Deinococcales</taxon>
        <taxon>Deinococcaceae</taxon>
        <taxon>Deinococcus</taxon>
    </lineage>
</organism>
<protein>
    <recommendedName>
        <fullName evidence="4">Type 1 fimbrial protein</fullName>
    </recommendedName>
</protein>
<sequence length="187" mass="19692">MKKLGMLLALGGLMGGAQAQTGGNQTGTQFVDIGQDVIVHVQNVCAFVGGGVIDSNFDQNSSELHPDAIEFNYKATASSGAGQRIFNIRCTAGTDVRLTGGAGGMSYGFGEGANQNDGYRLNKVGSSTSQPLLVNITETFNRTASDGSNTSPDRYTLNTRVQAPAGQWGVSKGDYSTVLIYRFAYDE</sequence>
<evidence type="ECO:0008006" key="4">
    <source>
        <dbReference type="Google" id="ProtNLM"/>
    </source>
</evidence>
<feature type="chain" id="PRO_5045039165" description="Type 1 fimbrial protein" evidence="1">
    <location>
        <begin position="20"/>
        <end position="187"/>
    </location>
</feature>
<evidence type="ECO:0000313" key="3">
    <source>
        <dbReference type="Proteomes" id="UP001401887"/>
    </source>
</evidence>
<gene>
    <name evidence="2" type="ORF">Dcar01_01438</name>
</gene>
<comment type="caution">
    <text evidence="2">The sequence shown here is derived from an EMBL/GenBank/DDBJ whole genome shotgun (WGS) entry which is preliminary data.</text>
</comment>
<evidence type="ECO:0000313" key="2">
    <source>
        <dbReference type="EMBL" id="GAA5512717.1"/>
    </source>
</evidence>
<reference evidence="2 3" key="1">
    <citation type="submission" date="2024-02" db="EMBL/GenBank/DDBJ databases">
        <title>Deinococcus carri NBRC 110142.</title>
        <authorList>
            <person name="Ichikawa N."/>
            <person name="Katano-Makiyama Y."/>
            <person name="Hidaka K."/>
        </authorList>
    </citation>
    <scope>NUCLEOTIDE SEQUENCE [LARGE SCALE GENOMIC DNA]</scope>
    <source>
        <strain evidence="2 3">NBRC 110142</strain>
    </source>
</reference>
<dbReference type="RefSeq" id="WP_345463068.1">
    <property type="nucleotide sequence ID" value="NZ_BAABRP010000003.1"/>
</dbReference>
<feature type="signal peptide" evidence="1">
    <location>
        <begin position="1"/>
        <end position="19"/>
    </location>
</feature>
<proteinExistence type="predicted"/>
<evidence type="ECO:0000256" key="1">
    <source>
        <dbReference type="SAM" id="SignalP"/>
    </source>
</evidence>
<dbReference type="EMBL" id="BAABRP010000003">
    <property type="protein sequence ID" value="GAA5512717.1"/>
    <property type="molecule type" value="Genomic_DNA"/>
</dbReference>
<dbReference type="Proteomes" id="UP001401887">
    <property type="component" value="Unassembled WGS sequence"/>
</dbReference>